<organism evidence="9 10">
    <name type="scientific">Halobacteriovorax marinus (strain ATCC BAA-682 / DSM 15412 / SJ)</name>
    <name type="common">Bacteriovorax marinus</name>
    <dbReference type="NCBI Taxonomy" id="862908"/>
    <lineage>
        <taxon>Bacteria</taxon>
        <taxon>Pseudomonadati</taxon>
        <taxon>Bdellovibrionota</taxon>
        <taxon>Bacteriovoracia</taxon>
        <taxon>Bacteriovoracales</taxon>
        <taxon>Halobacteriovoraceae</taxon>
        <taxon>Halobacteriovorax</taxon>
    </lineage>
</organism>
<dbReference type="PATRIC" id="fig|862908.3.peg.978"/>
<dbReference type="Proteomes" id="UP000008963">
    <property type="component" value="Chromosome"/>
</dbReference>
<keyword evidence="4 7" id="KW-0812">Transmembrane</keyword>
<keyword evidence="7" id="KW-0653">Protein transport</keyword>
<reference evidence="10" key="1">
    <citation type="journal article" date="2013" name="ISME J.">
        <title>A small predatory core genome in the divergent marine Bacteriovorax marinus SJ and the terrestrial Bdellovibrio bacteriovorus.</title>
        <authorList>
            <person name="Crossman L.C."/>
            <person name="Chen H."/>
            <person name="Cerdeno-Tarraga A.M."/>
            <person name="Brooks K."/>
            <person name="Quail M.A."/>
            <person name="Pineiro S.A."/>
            <person name="Hobley L."/>
            <person name="Sockett R.E."/>
            <person name="Bentley S.D."/>
            <person name="Parkhill J."/>
            <person name="Williams H.N."/>
            <person name="Stine O.C."/>
        </authorList>
    </citation>
    <scope>NUCLEOTIDE SEQUENCE [LARGE SCALE GENOMIC DNA]</scope>
    <source>
        <strain evidence="10">ATCC BAA-682 / DSM 15412 / SJ</strain>
    </source>
</reference>
<dbReference type="RefSeq" id="WP_014243695.1">
    <property type="nucleotide sequence ID" value="NC_016620.1"/>
</dbReference>
<dbReference type="STRING" id="862908.BMS_1027"/>
<evidence type="ECO:0000256" key="5">
    <source>
        <dbReference type="ARBA" id="ARBA00022989"/>
    </source>
</evidence>
<dbReference type="EMBL" id="FQ312005">
    <property type="protein sequence ID" value="CBW25911.1"/>
    <property type="molecule type" value="Genomic_DNA"/>
</dbReference>
<evidence type="ECO:0000256" key="4">
    <source>
        <dbReference type="ARBA" id="ARBA00022692"/>
    </source>
</evidence>
<gene>
    <name evidence="9" type="ordered locus">BMS_1027</name>
</gene>
<evidence type="ECO:0000256" key="1">
    <source>
        <dbReference type="ARBA" id="ARBA00004162"/>
    </source>
</evidence>
<dbReference type="PANTHER" id="PTHR30558">
    <property type="entry name" value="EXBD MEMBRANE COMPONENT OF PMF-DRIVEN MACROMOLECULE IMPORT SYSTEM"/>
    <property type="match status" value="1"/>
</dbReference>
<dbReference type="GO" id="GO:0022857">
    <property type="term" value="F:transmembrane transporter activity"/>
    <property type="evidence" value="ECO:0007669"/>
    <property type="project" value="InterPro"/>
</dbReference>
<dbReference type="AlphaFoldDB" id="E1WXV4"/>
<evidence type="ECO:0000256" key="2">
    <source>
        <dbReference type="ARBA" id="ARBA00005811"/>
    </source>
</evidence>
<comment type="subcellular location">
    <subcellularLocation>
        <location evidence="1">Cell membrane</location>
        <topology evidence="1">Single-pass membrane protein</topology>
    </subcellularLocation>
    <subcellularLocation>
        <location evidence="7">Cell membrane</location>
        <topology evidence="7">Single-pass type II membrane protein</topology>
    </subcellularLocation>
</comment>
<dbReference type="GO" id="GO:0015031">
    <property type="term" value="P:protein transport"/>
    <property type="evidence" value="ECO:0007669"/>
    <property type="project" value="UniProtKB-KW"/>
</dbReference>
<comment type="similarity">
    <text evidence="2 7">Belongs to the ExbD/TolR family.</text>
</comment>
<sequence length="139" mass="14907">MSLKFNEEDQEEIIADINMTPLIDIMLVLLIIFMVTSSVSLESGLDIDIPKTVSKTQKKEGASVLVSMSEGGEISVQGKKVSWNDLQQAISESLASENSKLVIFEGDKSSKLGMAVEVMDIAKAAGAEEFAIAAESVSH</sequence>
<evidence type="ECO:0000313" key="9">
    <source>
        <dbReference type="EMBL" id="CBW25911.1"/>
    </source>
</evidence>
<dbReference type="Gene3D" id="3.30.420.270">
    <property type="match status" value="1"/>
</dbReference>
<evidence type="ECO:0000256" key="7">
    <source>
        <dbReference type="RuleBase" id="RU003879"/>
    </source>
</evidence>
<evidence type="ECO:0000256" key="8">
    <source>
        <dbReference type="SAM" id="Phobius"/>
    </source>
</evidence>
<protein>
    <submittedName>
        <fullName evidence="9">Biopolymer transport protein</fullName>
    </submittedName>
</protein>
<feature type="transmembrane region" description="Helical" evidence="8">
    <location>
        <begin position="21"/>
        <end position="41"/>
    </location>
</feature>
<keyword evidence="10" id="KW-1185">Reference proteome</keyword>
<dbReference type="InterPro" id="IPR003400">
    <property type="entry name" value="ExbD"/>
</dbReference>
<keyword evidence="7" id="KW-0813">Transport</keyword>
<accession>E1WXV4</accession>
<dbReference type="OrthoDB" id="9793581at2"/>
<dbReference type="GO" id="GO:0005886">
    <property type="term" value="C:plasma membrane"/>
    <property type="evidence" value="ECO:0007669"/>
    <property type="project" value="UniProtKB-SubCell"/>
</dbReference>
<proteinExistence type="inferred from homology"/>
<keyword evidence="3" id="KW-1003">Cell membrane</keyword>
<name>E1WXV4_HALMS</name>
<keyword evidence="6 8" id="KW-0472">Membrane</keyword>
<dbReference type="HOGENOM" id="CLU_085305_1_2_7"/>
<dbReference type="Pfam" id="PF02472">
    <property type="entry name" value="ExbD"/>
    <property type="match status" value="1"/>
</dbReference>
<dbReference type="PANTHER" id="PTHR30558:SF7">
    <property type="entry name" value="TOL-PAL SYSTEM PROTEIN TOLR"/>
    <property type="match status" value="1"/>
</dbReference>
<dbReference type="eggNOG" id="COG0848">
    <property type="taxonomic scope" value="Bacteria"/>
</dbReference>
<keyword evidence="5 8" id="KW-1133">Transmembrane helix</keyword>
<dbReference type="KEGG" id="bmx:BMS_1027"/>
<evidence type="ECO:0000256" key="3">
    <source>
        <dbReference type="ARBA" id="ARBA00022475"/>
    </source>
</evidence>
<evidence type="ECO:0000313" key="10">
    <source>
        <dbReference type="Proteomes" id="UP000008963"/>
    </source>
</evidence>
<evidence type="ECO:0000256" key="6">
    <source>
        <dbReference type="ARBA" id="ARBA00023136"/>
    </source>
</evidence>